<dbReference type="SUPFAM" id="SSF52317">
    <property type="entry name" value="Class I glutamine amidotransferase-like"/>
    <property type="match status" value="1"/>
</dbReference>
<dbReference type="NCBIfam" id="TIGR02069">
    <property type="entry name" value="cyanophycinase"/>
    <property type="match status" value="1"/>
</dbReference>
<organism evidence="11 12">
    <name type="scientific">Enhygromyxa salina</name>
    <dbReference type="NCBI Taxonomy" id="215803"/>
    <lineage>
        <taxon>Bacteria</taxon>
        <taxon>Pseudomonadati</taxon>
        <taxon>Myxococcota</taxon>
        <taxon>Polyangia</taxon>
        <taxon>Nannocystales</taxon>
        <taxon>Nannocystaceae</taxon>
        <taxon>Enhygromyxa</taxon>
    </lineage>
</organism>
<dbReference type="PIRSF" id="PIRSF032067">
    <property type="entry name" value="Cyanophycinase"/>
    <property type="match status" value="1"/>
</dbReference>
<dbReference type="RefSeq" id="WP_146662766.1">
    <property type="nucleotide sequence ID" value="NZ_JMCC02000193.1"/>
</dbReference>
<evidence type="ECO:0000256" key="5">
    <source>
        <dbReference type="ARBA" id="ARBA00015719"/>
    </source>
</evidence>
<evidence type="ECO:0000313" key="12">
    <source>
        <dbReference type="Proteomes" id="UP000031599"/>
    </source>
</evidence>
<evidence type="ECO:0000256" key="7">
    <source>
        <dbReference type="ARBA" id="ARBA00022801"/>
    </source>
</evidence>
<accession>A0A0C2CPU1</accession>
<feature type="active site" description="Charge relay system" evidence="9">
    <location>
        <position position="215"/>
    </location>
</feature>
<evidence type="ECO:0000256" key="3">
    <source>
        <dbReference type="ARBA" id="ARBA00006534"/>
    </source>
</evidence>
<dbReference type="Gene3D" id="3.40.50.880">
    <property type="match status" value="1"/>
</dbReference>
<dbReference type="EC" id="3.4.15.6" evidence="4"/>
<comment type="caution">
    <text evidence="11">The sequence shown here is derived from an EMBL/GenBank/DDBJ whole genome shotgun (WGS) entry which is preliminary data.</text>
</comment>
<dbReference type="PANTHER" id="PTHR36175:SF1">
    <property type="entry name" value="CYANOPHYCINASE"/>
    <property type="match status" value="1"/>
</dbReference>
<dbReference type="CDD" id="cd03145">
    <property type="entry name" value="GAT1_cyanophycinase"/>
    <property type="match status" value="1"/>
</dbReference>
<feature type="active site" description="Charge relay system" evidence="9">
    <location>
        <position position="146"/>
    </location>
</feature>
<evidence type="ECO:0000313" key="11">
    <source>
        <dbReference type="EMBL" id="KIG11715.1"/>
    </source>
</evidence>
<evidence type="ECO:0000256" key="1">
    <source>
        <dbReference type="ARBA" id="ARBA00001092"/>
    </source>
</evidence>
<keyword evidence="6" id="KW-0645">Protease</keyword>
<comment type="similarity">
    <text evidence="3">Belongs to the peptidase S51 family.</text>
</comment>
<dbReference type="GO" id="GO:0006508">
    <property type="term" value="P:proteolysis"/>
    <property type="evidence" value="ECO:0007669"/>
    <property type="project" value="UniProtKB-KW"/>
</dbReference>
<reference evidence="11 12" key="1">
    <citation type="submission" date="2014-12" db="EMBL/GenBank/DDBJ databases">
        <title>Genome assembly of Enhygromyxa salina DSM 15201.</title>
        <authorList>
            <person name="Sharma G."/>
            <person name="Subramanian S."/>
        </authorList>
    </citation>
    <scope>NUCLEOTIDE SEQUENCE [LARGE SCALE GENOMIC DNA]</scope>
    <source>
        <strain evidence="11 12">DSM 15201</strain>
    </source>
</reference>
<evidence type="ECO:0000256" key="4">
    <source>
        <dbReference type="ARBA" id="ARBA00013115"/>
    </source>
</evidence>
<dbReference type="AlphaFoldDB" id="A0A0C2CPU1"/>
<dbReference type="EMBL" id="JMCC02000193">
    <property type="protein sequence ID" value="KIG11715.1"/>
    <property type="molecule type" value="Genomic_DNA"/>
</dbReference>
<proteinExistence type="inferred from homology"/>
<name>A0A0C2CPU1_9BACT</name>
<evidence type="ECO:0000256" key="10">
    <source>
        <dbReference type="SAM" id="MobiDB-lite"/>
    </source>
</evidence>
<feature type="active site" description="Charge relay system" evidence="9">
    <location>
        <position position="188"/>
    </location>
</feature>
<keyword evidence="8" id="KW-0720">Serine protease</keyword>
<dbReference type="Proteomes" id="UP000031599">
    <property type="component" value="Unassembled WGS sequence"/>
</dbReference>
<dbReference type="InterPro" id="IPR011811">
    <property type="entry name" value="Peptidase_S51_cyanophycinase"/>
</dbReference>
<dbReference type="InterPro" id="IPR029062">
    <property type="entry name" value="Class_I_gatase-like"/>
</dbReference>
<dbReference type="InterPro" id="IPR005320">
    <property type="entry name" value="Peptidase_S51"/>
</dbReference>
<protein>
    <recommendedName>
        <fullName evidence="5">Cyanophycinase</fullName>
        <ecNumber evidence="4">3.4.15.6</ecNumber>
    </recommendedName>
</protein>
<dbReference type="PANTHER" id="PTHR36175">
    <property type="entry name" value="CYANOPHYCINASE"/>
    <property type="match status" value="1"/>
</dbReference>
<dbReference type="Pfam" id="PF03575">
    <property type="entry name" value="Peptidase_S51"/>
    <property type="match status" value="1"/>
</dbReference>
<feature type="region of interest" description="Disordered" evidence="10">
    <location>
        <begin position="1"/>
        <end position="22"/>
    </location>
</feature>
<comment type="catalytic activity">
    <reaction evidence="1">
        <text>[L-4-(L-arginin-2-N-yl)aspartate](n) + H2O = [L-4-(L-arginin-2-N-yl)aspartate](n-1) + L-4-(L-arginin-2-N-yl)aspartate</text>
        <dbReference type="Rhea" id="RHEA:12845"/>
        <dbReference type="Rhea" id="RHEA-COMP:13728"/>
        <dbReference type="Rhea" id="RHEA-COMP:13734"/>
        <dbReference type="ChEBI" id="CHEBI:15377"/>
        <dbReference type="ChEBI" id="CHEBI:137986"/>
        <dbReference type="ChEBI" id="CHEBI:137991"/>
        <dbReference type="EC" id="3.4.15.6"/>
    </reaction>
</comment>
<evidence type="ECO:0000256" key="9">
    <source>
        <dbReference type="PIRSR" id="PIRSR032067-1"/>
    </source>
</evidence>
<evidence type="ECO:0000256" key="2">
    <source>
        <dbReference type="ARBA" id="ARBA00002039"/>
    </source>
</evidence>
<sequence length="284" mass="30043">MGANARGEESNVPAKVQDNQSRGYIVPVGGAEDKDSDPVILRRFVEISGDEHARIAVIPTASRLDDTGRRYERIFKELGAADALALDYKRREDADNPEWLEYLHGASGVFLTGGNQLRISTILGGTDVARAIRSVNASGVSVGGTSAGAAILSEHMIAFGKSGATPRAGMVSLAPGFGLTNRIVIDQHFRQRDRIGRLLAALAYNPFAVGIGLDEDTAAFIDGEDTLEVFGSGAITVVDASKLEHSSMGSASDGDTICMTGIRLHILNAGGRFNLHTRVATPPL</sequence>
<evidence type="ECO:0000256" key="8">
    <source>
        <dbReference type="ARBA" id="ARBA00022825"/>
    </source>
</evidence>
<dbReference type="GO" id="GO:0008241">
    <property type="term" value="F:peptidyl-dipeptidase activity"/>
    <property type="evidence" value="ECO:0007669"/>
    <property type="project" value="UniProtKB-EC"/>
</dbReference>
<dbReference type="GO" id="GO:0008236">
    <property type="term" value="F:serine-type peptidase activity"/>
    <property type="evidence" value="ECO:0007669"/>
    <property type="project" value="UniProtKB-KW"/>
</dbReference>
<gene>
    <name evidence="11" type="ORF">DB30_02617</name>
</gene>
<evidence type="ECO:0000256" key="6">
    <source>
        <dbReference type="ARBA" id="ARBA00022670"/>
    </source>
</evidence>
<comment type="function">
    <text evidence="2">Exopeptidase that catalyzes the hydrolytic cleavage of multi-L-arginyl-poly-L-aspartic acid (cyanophycin; a water-insoluble reserve polymer) into aspartate-arginine dipeptides.</text>
</comment>
<keyword evidence="7" id="KW-0378">Hydrolase</keyword>